<evidence type="ECO:0000313" key="3">
    <source>
        <dbReference type="EMBL" id="VFT94048.1"/>
    </source>
</evidence>
<evidence type="ECO:0000256" key="1">
    <source>
        <dbReference type="ARBA" id="ARBA00006545"/>
    </source>
</evidence>
<reference evidence="2" key="2">
    <citation type="submission" date="2019-06" db="EMBL/GenBank/DDBJ databases">
        <title>Genomics analysis of Aphanomyces spp. identifies a new class of oomycete effector associated with host adaptation.</title>
        <authorList>
            <person name="Gaulin E."/>
        </authorList>
    </citation>
    <scope>NUCLEOTIDE SEQUENCE</scope>
    <source>
        <strain evidence="2">CBS 578.67</strain>
    </source>
</reference>
<organism evidence="3 4">
    <name type="scientific">Aphanomyces stellatus</name>
    <dbReference type="NCBI Taxonomy" id="120398"/>
    <lineage>
        <taxon>Eukaryota</taxon>
        <taxon>Sar</taxon>
        <taxon>Stramenopiles</taxon>
        <taxon>Oomycota</taxon>
        <taxon>Saprolegniomycetes</taxon>
        <taxon>Saprolegniales</taxon>
        <taxon>Verrucalvaceae</taxon>
        <taxon>Aphanomyces</taxon>
    </lineage>
</organism>
<dbReference type="GO" id="GO:0006623">
    <property type="term" value="P:protein targeting to vacuole"/>
    <property type="evidence" value="ECO:0007669"/>
    <property type="project" value="TreeGrafter"/>
</dbReference>
<reference evidence="3 4" key="1">
    <citation type="submission" date="2019-03" db="EMBL/GenBank/DDBJ databases">
        <authorList>
            <person name="Gaulin E."/>
            <person name="Dumas B."/>
        </authorList>
    </citation>
    <scope>NUCLEOTIDE SEQUENCE [LARGE SCALE GENOMIC DNA]</scope>
    <source>
        <strain evidence="3">CBS 568.67</strain>
    </source>
</reference>
<evidence type="ECO:0000313" key="2">
    <source>
        <dbReference type="EMBL" id="KAF0691490.1"/>
    </source>
</evidence>
<comment type="similarity">
    <text evidence="1">Belongs to the VPS13 family.</text>
</comment>
<proteinExistence type="inferred from homology"/>
<dbReference type="EMBL" id="CAADRA010006108">
    <property type="protein sequence ID" value="VFT94048.1"/>
    <property type="molecule type" value="Genomic_DNA"/>
</dbReference>
<dbReference type="InterPro" id="IPR026847">
    <property type="entry name" value="VPS13"/>
</dbReference>
<dbReference type="OrthoDB" id="428159at2759"/>
<accession>A0A485L947</accession>
<evidence type="ECO:0000313" key="4">
    <source>
        <dbReference type="Proteomes" id="UP000332933"/>
    </source>
</evidence>
<dbReference type="PANTHER" id="PTHR16166">
    <property type="entry name" value="VACUOLAR PROTEIN SORTING-ASSOCIATED PROTEIN VPS13"/>
    <property type="match status" value="1"/>
</dbReference>
<name>A0A485L947_9STRA</name>
<dbReference type="GO" id="GO:0045053">
    <property type="term" value="P:protein retention in Golgi apparatus"/>
    <property type="evidence" value="ECO:0007669"/>
    <property type="project" value="TreeGrafter"/>
</dbReference>
<dbReference type="PANTHER" id="PTHR16166:SF93">
    <property type="entry name" value="INTERMEMBRANE LIPID TRANSFER PROTEIN VPS13"/>
    <property type="match status" value="1"/>
</dbReference>
<dbReference type="AlphaFoldDB" id="A0A485L947"/>
<protein>
    <submittedName>
        <fullName evidence="3">Aste57867_17292 protein</fullName>
    </submittedName>
</protein>
<keyword evidence="4" id="KW-1185">Reference proteome</keyword>
<sequence>MLQKLNVLNWRTKSATSQLFCSLQSQEKSTVPFDFSIGAIDETTMRLRLSAEPLRIIVDPNFLFSLVDFFSTSDTQWNEVWAFATTSVQDYVFAEQQADMLAAVSKQKDMTFDVLVDMKAPVFLLPHDANSDITTMLVMDFGHFHLMNVESTTVNVYSWQIDLTDIEVILNQPSSGGVSVVPRFSVGLLLDTIRRADGKTPVICANAKLPTLSVNFSQDTILGLGKMHASLLAQCKSYLQAPPTEYVDNKEAEYIKVNQRFWILAKLKTLEHSICCCKPR</sequence>
<dbReference type="Proteomes" id="UP000332933">
    <property type="component" value="Unassembled WGS sequence"/>
</dbReference>
<dbReference type="EMBL" id="VJMH01006087">
    <property type="protein sequence ID" value="KAF0691490.1"/>
    <property type="molecule type" value="Genomic_DNA"/>
</dbReference>
<gene>
    <name evidence="3" type="primary">Aste57867_17292</name>
    <name evidence="2" type="ORF">As57867_017233</name>
    <name evidence="3" type="ORF">ASTE57867_17292</name>
</gene>